<dbReference type="SUPFAM" id="SSF48452">
    <property type="entry name" value="TPR-like"/>
    <property type="match status" value="1"/>
</dbReference>
<dbReference type="PRINTS" id="PR00448">
    <property type="entry name" value="NSFATTACHMNT"/>
</dbReference>
<evidence type="ECO:0000256" key="6">
    <source>
        <dbReference type="ARBA" id="ARBA00023136"/>
    </source>
</evidence>
<evidence type="ECO:0000256" key="4">
    <source>
        <dbReference type="ARBA" id="ARBA00022892"/>
    </source>
</evidence>
<evidence type="ECO:0000256" key="5">
    <source>
        <dbReference type="ARBA" id="ARBA00022927"/>
    </source>
</evidence>
<dbReference type="GO" id="GO:0005483">
    <property type="term" value="F:soluble NSF attachment protein activity"/>
    <property type="evidence" value="ECO:0007669"/>
    <property type="project" value="TreeGrafter"/>
</dbReference>
<dbReference type="GO" id="GO:0006886">
    <property type="term" value="P:intracellular protein transport"/>
    <property type="evidence" value="ECO:0007669"/>
    <property type="project" value="UniProtKB-UniRule"/>
</dbReference>
<evidence type="ECO:0000256" key="1">
    <source>
        <dbReference type="ARBA" id="ARBA00004170"/>
    </source>
</evidence>
<dbReference type="OrthoDB" id="9984275at2759"/>
<comment type="similarity">
    <text evidence="2 7">Belongs to the SNAP family.</text>
</comment>
<dbReference type="FunFam" id="1.25.40.10:FF:000049">
    <property type="entry name" value="Alpha-soluble NSF attachment protein-like"/>
    <property type="match status" value="1"/>
</dbReference>
<keyword evidence="3 7" id="KW-0813">Transport</keyword>
<proteinExistence type="inferred from homology"/>
<dbReference type="InterPro" id="IPR011990">
    <property type="entry name" value="TPR-like_helical_dom_sf"/>
</dbReference>
<dbReference type="Proteomes" id="UP001150925">
    <property type="component" value="Unassembled WGS sequence"/>
</dbReference>
<accession>A0A9W8APS3</accession>
<evidence type="ECO:0000313" key="9">
    <source>
        <dbReference type="Proteomes" id="UP001150925"/>
    </source>
</evidence>
<dbReference type="EMBL" id="JANBPY010001489">
    <property type="protein sequence ID" value="KAJ1959821.1"/>
    <property type="molecule type" value="Genomic_DNA"/>
</dbReference>
<dbReference type="GO" id="GO:0019905">
    <property type="term" value="F:syntaxin binding"/>
    <property type="evidence" value="ECO:0007669"/>
    <property type="project" value="TreeGrafter"/>
</dbReference>
<keyword evidence="4 7" id="KW-0931">ER-Golgi transport</keyword>
<organism evidence="8 9">
    <name type="scientific">Dispira parvispora</name>
    <dbReference type="NCBI Taxonomy" id="1520584"/>
    <lineage>
        <taxon>Eukaryota</taxon>
        <taxon>Fungi</taxon>
        <taxon>Fungi incertae sedis</taxon>
        <taxon>Zoopagomycota</taxon>
        <taxon>Kickxellomycotina</taxon>
        <taxon>Dimargaritomycetes</taxon>
        <taxon>Dimargaritales</taxon>
        <taxon>Dimargaritaceae</taxon>
        <taxon>Dispira</taxon>
    </lineage>
</organism>
<gene>
    <name evidence="8" type="primary">SEC17</name>
    <name evidence="8" type="ORF">IWQ62_004463</name>
</gene>
<name>A0A9W8APS3_9FUNG</name>
<dbReference type="GO" id="GO:0035494">
    <property type="term" value="P:SNARE complex disassembly"/>
    <property type="evidence" value="ECO:0007669"/>
    <property type="project" value="TreeGrafter"/>
</dbReference>
<protein>
    <submittedName>
        <fullName evidence="8">Vesicular-fusion protein S17</fullName>
    </submittedName>
</protein>
<reference evidence="8" key="1">
    <citation type="submission" date="2022-07" db="EMBL/GenBank/DDBJ databases">
        <title>Phylogenomic reconstructions and comparative analyses of Kickxellomycotina fungi.</title>
        <authorList>
            <person name="Reynolds N.K."/>
            <person name="Stajich J.E."/>
            <person name="Barry K."/>
            <person name="Grigoriev I.V."/>
            <person name="Crous P."/>
            <person name="Smith M.E."/>
        </authorList>
    </citation>
    <scope>NUCLEOTIDE SEQUENCE</scope>
    <source>
        <strain evidence="8">RSA 1196</strain>
    </source>
</reference>
<dbReference type="GO" id="GO:0005774">
    <property type="term" value="C:vacuolar membrane"/>
    <property type="evidence" value="ECO:0007669"/>
    <property type="project" value="TreeGrafter"/>
</dbReference>
<evidence type="ECO:0000313" key="8">
    <source>
        <dbReference type="EMBL" id="KAJ1959821.1"/>
    </source>
</evidence>
<evidence type="ECO:0000256" key="3">
    <source>
        <dbReference type="ARBA" id="ARBA00022448"/>
    </source>
</evidence>
<dbReference type="PANTHER" id="PTHR13768:SF8">
    <property type="entry name" value="ALPHA-SOLUBLE NSF ATTACHMENT PROTEIN"/>
    <property type="match status" value="1"/>
</dbReference>
<comment type="caution">
    <text evidence="8">The sequence shown here is derived from an EMBL/GenBank/DDBJ whole genome shotgun (WGS) entry which is preliminary data.</text>
</comment>
<evidence type="ECO:0000256" key="7">
    <source>
        <dbReference type="RuleBase" id="RU367013"/>
    </source>
</evidence>
<dbReference type="PANTHER" id="PTHR13768">
    <property type="entry name" value="SOLUBLE NSF ATTACHMENT PROTEIN SNAP"/>
    <property type="match status" value="1"/>
</dbReference>
<dbReference type="Gene3D" id="1.25.40.10">
    <property type="entry name" value="Tetratricopeptide repeat domain"/>
    <property type="match status" value="1"/>
</dbReference>
<comment type="function">
    <text evidence="7">Required for vesicular transport between the endoplasmic reticulum and the Golgi apparatus.</text>
</comment>
<keyword evidence="9" id="KW-1185">Reference proteome</keyword>
<dbReference type="AlphaFoldDB" id="A0A9W8APS3"/>
<keyword evidence="6 7" id="KW-0472">Membrane</keyword>
<dbReference type="CDD" id="cd15832">
    <property type="entry name" value="SNAP"/>
    <property type="match status" value="1"/>
</dbReference>
<evidence type="ECO:0000256" key="2">
    <source>
        <dbReference type="ARBA" id="ARBA00010050"/>
    </source>
</evidence>
<dbReference type="GO" id="GO:0031201">
    <property type="term" value="C:SNARE complex"/>
    <property type="evidence" value="ECO:0007669"/>
    <property type="project" value="TreeGrafter"/>
</dbReference>
<dbReference type="Pfam" id="PF14938">
    <property type="entry name" value="SNAP"/>
    <property type="match status" value="1"/>
</dbReference>
<dbReference type="InterPro" id="IPR000744">
    <property type="entry name" value="NSF_attach"/>
</dbReference>
<comment type="subcellular location">
    <subcellularLocation>
        <location evidence="1 7">Membrane</location>
        <topology evidence="1 7">Peripheral membrane protein</topology>
    </subcellularLocation>
</comment>
<keyword evidence="5 7" id="KW-0653">Protein transport</keyword>
<sequence>MSTAEANSLLQQAQKVATSKGWFGLGGPKYEEAAELYSRAGNSFKLAKKWQEAGEAYLKSAQMYTQAGEEDDASTSYLTAAKCFKKGYPTEAIQSLQCAIKILKSKGRLYPAAAQQKEIAQIYENEFMDIENAMNAYEEAAEWYESEDSKAQATNCSLKVATMAAELEQYQKAYEIFERVAQASLDNQLTKWSVKDYLLKAGICRLAADDHVATQRALEHYQDMDVAFGSTRECKLLLNLAQAVEAGDQEAFTTHVFEYDQMTKLDKWKTTILLRVKQSISSESDLT</sequence>